<dbReference type="GO" id="GO:0006508">
    <property type="term" value="P:proteolysis"/>
    <property type="evidence" value="ECO:0007669"/>
    <property type="project" value="UniProtKB-KW"/>
</dbReference>
<evidence type="ECO:0000259" key="5">
    <source>
        <dbReference type="Pfam" id="PF03543"/>
    </source>
</evidence>
<dbReference type="GO" id="GO:0004197">
    <property type="term" value="F:cysteine-type endopeptidase activity"/>
    <property type="evidence" value="ECO:0007669"/>
    <property type="project" value="InterPro"/>
</dbReference>
<evidence type="ECO:0000313" key="6">
    <source>
        <dbReference type="EMBL" id="SBV86948.1"/>
    </source>
</evidence>
<dbReference type="Gene3D" id="3.90.70.20">
    <property type="match status" value="1"/>
</dbReference>
<reference evidence="7" key="1">
    <citation type="submission" date="2016-07" db="EMBL/GenBank/DDBJ databases">
        <authorList>
            <person name="Florea S."/>
            <person name="Webb J.S."/>
            <person name="Jaromczyk J."/>
            <person name="Schardl C.L."/>
        </authorList>
    </citation>
    <scope>NUCLEOTIDE SEQUENCE [LARGE SCALE GENOMIC DNA]</scope>
</reference>
<dbReference type="EMBL" id="FLUK01000077">
    <property type="protein sequence ID" value="SBV86948.1"/>
    <property type="molecule type" value="Genomic_DNA"/>
</dbReference>
<dbReference type="CDD" id="cd20497">
    <property type="entry name" value="C58_YopT-like"/>
    <property type="match status" value="1"/>
</dbReference>
<evidence type="ECO:0000256" key="3">
    <source>
        <dbReference type="ARBA" id="ARBA00022807"/>
    </source>
</evidence>
<dbReference type="NCBIfam" id="TIGR01586">
    <property type="entry name" value="yopT_cys_prot"/>
    <property type="match status" value="1"/>
</dbReference>
<keyword evidence="1 6" id="KW-0645">Protease</keyword>
<accession>A0A1M4IDJ1</accession>
<keyword evidence="2" id="KW-0378">Hydrolase</keyword>
<name>A0A1M4IDJ1_9XANT</name>
<proteinExistence type="predicted"/>
<protein>
    <submittedName>
        <fullName evidence="6">Putative cysteine protease, YopT-like</fullName>
    </submittedName>
</protein>
<dbReference type="SUPFAM" id="SSF54001">
    <property type="entry name" value="Cysteine proteinases"/>
    <property type="match status" value="1"/>
</dbReference>
<evidence type="ECO:0000256" key="2">
    <source>
        <dbReference type="ARBA" id="ARBA00022801"/>
    </source>
</evidence>
<organism evidence="6 7">
    <name type="scientific">Xanthomonas graminis pv. graminis</name>
    <dbReference type="NCBI Taxonomy" id="134874"/>
    <lineage>
        <taxon>Bacteria</taxon>
        <taxon>Pseudomonadati</taxon>
        <taxon>Pseudomonadota</taxon>
        <taxon>Gammaproteobacteria</taxon>
        <taxon>Lysobacterales</taxon>
        <taxon>Lysobacteraceae</taxon>
        <taxon>Xanthomonas</taxon>
        <taxon>Xanthomonas translucens group</taxon>
        <taxon>Xanthomonas graminis</taxon>
    </lineage>
</organism>
<gene>
    <name evidence="6" type="ORF">XTGNCPPB3709_0859</name>
</gene>
<evidence type="ECO:0000313" key="7">
    <source>
        <dbReference type="Proteomes" id="UP000184997"/>
    </source>
</evidence>
<feature type="compositionally biased region" description="Basic and acidic residues" evidence="4">
    <location>
        <begin position="77"/>
        <end position="89"/>
    </location>
</feature>
<feature type="compositionally biased region" description="Basic and acidic residues" evidence="4">
    <location>
        <begin position="129"/>
        <end position="143"/>
    </location>
</feature>
<feature type="region of interest" description="Disordered" evidence="4">
    <location>
        <begin position="73"/>
        <end position="158"/>
    </location>
</feature>
<sequence>MGGGCRRYKSMPSWRPAVRNRRRRFGSGMCHFRGSSHTRWQSQASGRSPLISLRKKMMLPMQKIVARNSYVSPQDVSADRNGDATHVHDTSSSAFTHGAEDALAPLLPRFDHPKRRETRHEPLPLGAPERSRTRERKSVEQRGAELAGRSQSVDRGLCASSRAGGTDVDAVLNNYRVAELRGANAGQACMGFAVQWLGVRGQGEPASRILSLNADEAENIQDAYEKAAESAGGNREQREDARIAARQGILVSRGLQPMGQSAMFHVSRQTDALAHIARERQACLVSLCFDRSGKRVRHAVATSSAGGNVSLFDPNYGEFSSSAAGLPDMFEGLMARYGSRMNGYLELESMVIQEVK</sequence>
<dbReference type="Proteomes" id="UP000184997">
    <property type="component" value="Unassembled WGS sequence"/>
</dbReference>
<dbReference type="AlphaFoldDB" id="A0A1M4IDJ1"/>
<dbReference type="InterPro" id="IPR006473">
    <property type="entry name" value="Peptidase_C58_Yopt"/>
</dbReference>
<feature type="domain" description="Peptidase C58 YopT-type" evidence="5">
    <location>
        <begin position="174"/>
        <end position="352"/>
    </location>
</feature>
<dbReference type="Pfam" id="PF03543">
    <property type="entry name" value="Peptidase_C58"/>
    <property type="match status" value="1"/>
</dbReference>
<evidence type="ECO:0000256" key="1">
    <source>
        <dbReference type="ARBA" id="ARBA00022670"/>
    </source>
</evidence>
<keyword evidence="3" id="KW-0788">Thiol protease</keyword>
<evidence type="ECO:0000256" key="4">
    <source>
        <dbReference type="SAM" id="MobiDB-lite"/>
    </source>
</evidence>
<dbReference type="InterPro" id="IPR038765">
    <property type="entry name" value="Papain-like_cys_pep_sf"/>
</dbReference>